<dbReference type="PANTHER" id="PTHR16509:SF1">
    <property type="entry name" value="MANGANESE-DEPENDENT ADP-RIBOSE_CDP-ALCOHOL DIPHOSPHATASE"/>
    <property type="match status" value="1"/>
</dbReference>
<protein>
    <submittedName>
        <fullName evidence="2">MPP superfamily phosphohydrolase</fullName>
    </submittedName>
</protein>
<accession>A0ABU0BMR2</accession>
<name>A0ABU0BMR2_9HYPH</name>
<gene>
    <name evidence="2" type="ORF">QO002_001681</name>
</gene>
<comment type="caution">
    <text evidence="2">The sequence shown here is derived from an EMBL/GenBank/DDBJ whole genome shotgun (WGS) entry which is preliminary data.</text>
</comment>
<feature type="domain" description="Calcineurin-like phosphoesterase" evidence="1">
    <location>
        <begin position="9"/>
        <end position="126"/>
    </location>
</feature>
<evidence type="ECO:0000259" key="1">
    <source>
        <dbReference type="Pfam" id="PF00149"/>
    </source>
</evidence>
<reference evidence="2 3" key="1">
    <citation type="submission" date="2023-07" db="EMBL/GenBank/DDBJ databases">
        <title>Genomic Encyclopedia of Type Strains, Phase IV (KMG-IV): sequencing the most valuable type-strain genomes for metagenomic binning, comparative biology and taxonomic classification.</title>
        <authorList>
            <person name="Goeker M."/>
        </authorList>
    </citation>
    <scope>NUCLEOTIDE SEQUENCE [LARGE SCALE GENOMIC DNA]</scope>
    <source>
        <strain evidence="2 3">DSM 1112</strain>
    </source>
</reference>
<dbReference type="InterPro" id="IPR004843">
    <property type="entry name" value="Calcineurin-like_PHP"/>
</dbReference>
<dbReference type="Proteomes" id="UP001230207">
    <property type="component" value="Unassembled WGS sequence"/>
</dbReference>
<dbReference type="SUPFAM" id="SSF56300">
    <property type="entry name" value="Metallo-dependent phosphatases"/>
    <property type="match status" value="1"/>
</dbReference>
<sequence>MSLSAPLVRFGIVADPQYADIDADPALNRYFRQSLDKLSEAIDTFNDHELDFIVTLGDIIDRAFENFDDILPLYGRSRHPAFFLLGNHDYAVSAQHLPDVLRRVGMERAYYDLVFGQYRFVFLDGSDVSVFSAASAIRAQPWQRNAYRH</sequence>
<dbReference type="Gene3D" id="3.60.21.10">
    <property type="match status" value="1"/>
</dbReference>
<keyword evidence="3" id="KW-1185">Reference proteome</keyword>
<proteinExistence type="predicted"/>
<evidence type="ECO:0000313" key="2">
    <source>
        <dbReference type="EMBL" id="MDQ0319543.1"/>
    </source>
</evidence>
<dbReference type="InterPro" id="IPR029052">
    <property type="entry name" value="Metallo-depent_PP-like"/>
</dbReference>
<organism evidence="2 3">
    <name type="scientific">Pararhizobium capsulatum DSM 1112</name>
    <dbReference type="NCBI Taxonomy" id="1121113"/>
    <lineage>
        <taxon>Bacteria</taxon>
        <taxon>Pseudomonadati</taxon>
        <taxon>Pseudomonadota</taxon>
        <taxon>Alphaproteobacteria</taxon>
        <taxon>Hyphomicrobiales</taxon>
        <taxon>Rhizobiaceae</taxon>
        <taxon>Rhizobium/Agrobacterium group</taxon>
        <taxon>Pararhizobium</taxon>
    </lineage>
</organism>
<dbReference type="EMBL" id="JAUSVF010000001">
    <property type="protein sequence ID" value="MDQ0319543.1"/>
    <property type="molecule type" value="Genomic_DNA"/>
</dbReference>
<dbReference type="Pfam" id="PF00149">
    <property type="entry name" value="Metallophos"/>
    <property type="match status" value="1"/>
</dbReference>
<evidence type="ECO:0000313" key="3">
    <source>
        <dbReference type="Proteomes" id="UP001230207"/>
    </source>
</evidence>
<dbReference type="PANTHER" id="PTHR16509">
    <property type="match status" value="1"/>
</dbReference>